<organism evidence="1 2">
    <name type="scientific">Posidoniimonas corsicana</name>
    <dbReference type="NCBI Taxonomy" id="1938618"/>
    <lineage>
        <taxon>Bacteria</taxon>
        <taxon>Pseudomonadati</taxon>
        <taxon>Planctomycetota</taxon>
        <taxon>Planctomycetia</taxon>
        <taxon>Pirellulales</taxon>
        <taxon>Lacipirellulaceae</taxon>
        <taxon>Posidoniimonas</taxon>
    </lineage>
</organism>
<evidence type="ECO:0000313" key="2">
    <source>
        <dbReference type="Proteomes" id="UP000316714"/>
    </source>
</evidence>
<dbReference type="AlphaFoldDB" id="A0A5C5VGE5"/>
<name>A0A5C5VGE5_9BACT</name>
<dbReference type="EMBL" id="SIHJ01000001">
    <property type="protein sequence ID" value="TWT37724.1"/>
    <property type="molecule type" value="Genomic_DNA"/>
</dbReference>
<accession>A0A5C5VGE5</accession>
<dbReference type="RefSeq" id="WP_146565037.1">
    <property type="nucleotide sequence ID" value="NZ_SIHJ01000001.1"/>
</dbReference>
<protein>
    <submittedName>
        <fullName evidence="1">Uncharacterized protein</fullName>
    </submittedName>
</protein>
<comment type="caution">
    <text evidence="1">The sequence shown here is derived from an EMBL/GenBank/DDBJ whole genome shotgun (WGS) entry which is preliminary data.</text>
</comment>
<dbReference type="Proteomes" id="UP000316714">
    <property type="component" value="Unassembled WGS sequence"/>
</dbReference>
<gene>
    <name evidence="1" type="ORF">KOR34_26870</name>
</gene>
<sequence length="95" mass="10276">MGKIYAFLLGVVAGFGLYHLAGSYHVLRAESGWRVVPKVSHTLEDTYVDVRDFGAGDWAKRPELAAAVIKSGDDELKKDAVGDSVNQLLPGRSSE</sequence>
<dbReference type="OrthoDB" id="214626at2"/>
<keyword evidence="2" id="KW-1185">Reference proteome</keyword>
<proteinExistence type="predicted"/>
<evidence type="ECO:0000313" key="1">
    <source>
        <dbReference type="EMBL" id="TWT37724.1"/>
    </source>
</evidence>
<reference evidence="1 2" key="1">
    <citation type="submission" date="2019-02" db="EMBL/GenBank/DDBJ databases">
        <title>Deep-cultivation of Planctomycetes and their phenomic and genomic characterization uncovers novel biology.</title>
        <authorList>
            <person name="Wiegand S."/>
            <person name="Jogler M."/>
            <person name="Boedeker C."/>
            <person name="Pinto D."/>
            <person name="Vollmers J."/>
            <person name="Rivas-Marin E."/>
            <person name="Kohn T."/>
            <person name="Peeters S.H."/>
            <person name="Heuer A."/>
            <person name="Rast P."/>
            <person name="Oberbeckmann S."/>
            <person name="Bunk B."/>
            <person name="Jeske O."/>
            <person name="Meyerdierks A."/>
            <person name="Storesund J.E."/>
            <person name="Kallscheuer N."/>
            <person name="Luecker S."/>
            <person name="Lage O.M."/>
            <person name="Pohl T."/>
            <person name="Merkel B.J."/>
            <person name="Hornburger P."/>
            <person name="Mueller R.-W."/>
            <person name="Bruemmer F."/>
            <person name="Labrenz M."/>
            <person name="Spormann A.M."/>
            <person name="Op Den Camp H."/>
            <person name="Overmann J."/>
            <person name="Amann R."/>
            <person name="Jetten M.S.M."/>
            <person name="Mascher T."/>
            <person name="Medema M.H."/>
            <person name="Devos D.P."/>
            <person name="Kaster A.-K."/>
            <person name="Ovreas L."/>
            <person name="Rohde M."/>
            <person name="Galperin M.Y."/>
            <person name="Jogler C."/>
        </authorList>
    </citation>
    <scope>NUCLEOTIDE SEQUENCE [LARGE SCALE GENOMIC DNA]</scope>
    <source>
        <strain evidence="1 2">KOR34</strain>
    </source>
</reference>